<evidence type="ECO:0000313" key="2">
    <source>
        <dbReference type="Proteomes" id="UP000663088"/>
    </source>
</evidence>
<accession>A0ABX7PSY2</accession>
<gene>
    <name evidence="1" type="ORF">EM20IM_06140</name>
</gene>
<evidence type="ECO:0000313" key="1">
    <source>
        <dbReference type="EMBL" id="QSR86091.1"/>
    </source>
</evidence>
<keyword evidence="2" id="KW-1185">Reference proteome</keyword>
<dbReference type="EMBL" id="CP065956">
    <property type="protein sequence ID" value="QSR86091.1"/>
    <property type="molecule type" value="Genomic_DNA"/>
</dbReference>
<sequence length="88" mass="10045">MLRYPNPEGLRDVTPDAQVKRIAVEEAIRYEGQLECLPEDVSLENRGFDIISRHPETTQVQLRSDYWLYVILDCAVHPASSVSRTLCA</sequence>
<protein>
    <recommendedName>
        <fullName evidence="3">Transposase</fullName>
    </recommendedName>
</protein>
<name>A0ABX7PSY2_9BACT</name>
<dbReference type="RefSeq" id="WP_206844287.1">
    <property type="nucleotide sequence ID" value="NZ_CP065956.1"/>
</dbReference>
<reference evidence="1 2" key="1">
    <citation type="submission" date="2020-12" db="EMBL/GenBank/DDBJ databases">
        <authorList>
            <person name="Awala S.I."/>
            <person name="Gwak J.-H."/>
            <person name="Kim S.-J."/>
            <person name="Rhee S.-K."/>
        </authorList>
    </citation>
    <scope>NUCLEOTIDE SEQUENCE [LARGE SCALE GENOMIC DNA]</scope>
    <source>
        <strain evidence="1 2">IT5</strain>
    </source>
</reference>
<dbReference type="Proteomes" id="UP000663088">
    <property type="component" value="Chromosome"/>
</dbReference>
<organism evidence="1 2">
    <name type="scientific">Candidatus Methylacidiphilum infernorum</name>
    <dbReference type="NCBI Taxonomy" id="511746"/>
    <lineage>
        <taxon>Bacteria</taxon>
        <taxon>Pseudomonadati</taxon>
        <taxon>Verrucomicrobiota</taxon>
        <taxon>Methylacidiphilae</taxon>
        <taxon>Methylacidiphilales</taxon>
        <taxon>Methylacidiphilaceae</taxon>
        <taxon>Methylacidiphilum (ex Ratnadevi et al. 2023)</taxon>
    </lineage>
</organism>
<evidence type="ECO:0008006" key="3">
    <source>
        <dbReference type="Google" id="ProtNLM"/>
    </source>
</evidence>
<proteinExistence type="predicted"/>